<accession>A0ABD1EPY4</accession>
<feature type="transmembrane region" description="Helical" evidence="2">
    <location>
        <begin position="32"/>
        <end position="61"/>
    </location>
</feature>
<keyword evidence="2" id="KW-0812">Transmembrane</keyword>
<evidence type="ECO:0000256" key="2">
    <source>
        <dbReference type="SAM" id="Phobius"/>
    </source>
</evidence>
<evidence type="ECO:0008006" key="5">
    <source>
        <dbReference type="Google" id="ProtNLM"/>
    </source>
</evidence>
<feature type="compositionally biased region" description="Low complexity" evidence="1">
    <location>
        <begin position="157"/>
        <end position="170"/>
    </location>
</feature>
<dbReference type="EMBL" id="JBDJPC010000006">
    <property type="protein sequence ID" value="KAL1497122.1"/>
    <property type="molecule type" value="Genomic_DNA"/>
</dbReference>
<feature type="compositionally biased region" description="Basic and acidic residues" evidence="1">
    <location>
        <begin position="985"/>
        <end position="999"/>
    </location>
</feature>
<evidence type="ECO:0000256" key="1">
    <source>
        <dbReference type="SAM" id="MobiDB-lite"/>
    </source>
</evidence>
<sequence length="1076" mass="121488">MVPFLIRCDYVKGICIVRGGIVGRRITMPSDAVSLVTTGIGVSLLAGLLSGVFYVLAYSFGSKKRTRKRRKSKDWYCEVCGVYYHSTVNILTDDLVRCVKCGSKICPKKCSKFIRQQDVWICKNCLKKSESSWFRNLIKILQPNKNQNTPGQKSKMSSSDSTSDSPSISPDLEMLQKMEKEQVRDFIEKLVDVMLKDNVDNATVSMMYNDHRYLSIDESPYAVYAALKRLIRQLLREAVNLPLLENAQVHPRTPPEDTTDGTYEDLLATAIINKVVSNSQNNLLASSSNEGVSSPNKEYFFSEETLDSKWKTADVDTTSVSSFEGWLQSDSKSRKYVDKVTLVIKQNIEEVENSENEDYEDDVEYFRSSSSLYDESESNWVLQRRKFHGSHSPVAVPMLVPNPSSEAKVLIGDQPLDDTSDLSDIGSDYEEAIQPTRLHTLMVQSKNIIGGGKSNFTTEIVDEDRSSSSDSGVKEINLQSNFYGSQSLNNESVDNLSFVSTYSNTEKEAEYTEKYDSLPRPVVSENCSSSKIDEQLNGEEDETSKNFIGGSYSKKEKEKWKHAVELKNNPYSKESIEKRIQRSNSAAGSIFGPDYYARMAGKPSGGGKLTSKVNNWSSSSPSSEPVRSRTPTPPPELPKTRPPLEQISFYSPHIFPEDMSSSEIDLVSSTDGIHQAVKAIVTPEEEENYFFSPLSSSEIVATSDSDASFVNSYDVQHAQVIKKTKNEDVYNIPIKPQTNGSYKETPVARPRILNIQNKSEEIHGKSNRQKKDNTLISRIYKDPKVRLFAMNSREEILANDEQHHTFTSQKSMEKQQGTNGTSLYLNKDRSYSSDDGITSEYESGKTGKMSFFSSEEDLLSLNSETSFHQPEVVAARNDDIKINYIRPRSSTPLTPKNKNHFFNSQEDLLSIDETSSLPRRKDNTLISKIYQDPHVRHFAMKTHRDLVLEYDYPKSPKPSQVQDSQNHYSNVKENNVTSSTSPEISLKDLSDEKESKEREIDEVANKHVVSDTLEKLINNKKSPFYRSTSLEEIDNIRVSVWDLRKKFENTDASNKPVISSLTARSLSKQVKNILKQ</sequence>
<feature type="compositionally biased region" description="Low complexity" evidence="1">
    <location>
        <begin position="617"/>
        <end position="630"/>
    </location>
</feature>
<dbReference type="Gene3D" id="3.30.40.10">
    <property type="entry name" value="Zinc/RING finger domain, C3HC4 (zinc finger)"/>
    <property type="match status" value="1"/>
</dbReference>
<comment type="caution">
    <text evidence="3">The sequence shown here is derived from an EMBL/GenBank/DDBJ whole genome shotgun (WGS) entry which is preliminary data.</text>
</comment>
<name>A0ABD1EPY4_HYPHA</name>
<feature type="region of interest" description="Disordered" evidence="1">
    <location>
        <begin position="804"/>
        <end position="845"/>
    </location>
</feature>
<feature type="region of interest" description="Disordered" evidence="1">
    <location>
        <begin position="144"/>
        <end position="170"/>
    </location>
</feature>
<feature type="compositionally biased region" description="Pro residues" evidence="1">
    <location>
        <begin position="631"/>
        <end position="641"/>
    </location>
</feature>
<gene>
    <name evidence="3" type="ORF">ABEB36_008132</name>
</gene>
<feature type="region of interest" description="Disordered" evidence="1">
    <location>
        <begin position="971"/>
        <end position="999"/>
    </location>
</feature>
<feature type="region of interest" description="Disordered" evidence="1">
    <location>
        <begin position="602"/>
        <end position="643"/>
    </location>
</feature>
<organism evidence="3 4">
    <name type="scientific">Hypothenemus hampei</name>
    <name type="common">Coffee berry borer</name>
    <dbReference type="NCBI Taxonomy" id="57062"/>
    <lineage>
        <taxon>Eukaryota</taxon>
        <taxon>Metazoa</taxon>
        <taxon>Ecdysozoa</taxon>
        <taxon>Arthropoda</taxon>
        <taxon>Hexapoda</taxon>
        <taxon>Insecta</taxon>
        <taxon>Pterygota</taxon>
        <taxon>Neoptera</taxon>
        <taxon>Endopterygota</taxon>
        <taxon>Coleoptera</taxon>
        <taxon>Polyphaga</taxon>
        <taxon>Cucujiformia</taxon>
        <taxon>Curculionidae</taxon>
        <taxon>Scolytinae</taxon>
        <taxon>Hypothenemus</taxon>
    </lineage>
</organism>
<feature type="compositionally biased region" description="Polar residues" evidence="1">
    <location>
        <begin position="971"/>
        <end position="983"/>
    </location>
</feature>
<dbReference type="AlphaFoldDB" id="A0ABD1EPY4"/>
<reference evidence="3 4" key="1">
    <citation type="submission" date="2024-05" db="EMBL/GenBank/DDBJ databases">
        <title>Genetic variation in Jamaican populations of the coffee berry borer (Hypothenemus hampei).</title>
        <authorList>
            <person name="Errbii M."/>
            <person name="Myrie A."/>
        </authorList>
    </citation>
    <scope>NUCLEOTIDE SEQUENCE [LARGE SCALE GENOMIC DNA]</scope>
    <source>
        <strain evidence="3">JA-Hopewell-2020-01-JO</strain>
        <tissue evidence="3">Whole body</tissue>
    </source>
</reference>
<evidence type="ECO:0000313" key="4">
    <source>
        <dbReference type="Proteomes" id="UP001566132"/>
    </source>
</evidence>
<dbReference type="Proteomes" id="UP001566132">
    <property type="component" value="Unassembled WGS sequence"/>
</dbReference>
<proteinExistence type="predicted"/>
<keyword evidence="2" id="KW-1133">Transmembrane helix</keyword>
<evidence type="ECO:0000313" key="3">
    <source>
        <dbReference type="EMBL" id="KAL1497122.1"/>
    </source>
</evidence>
<keyword evidence="4" id="KW-1185">Reference proteome</keyword>
<feature type="region of interest" description="Disordered" evidence="1">
    <location>
        <begin position="520"/>
        <end position="550"/>
    </location>
</feature>
<protein>
    <recommendedName>
        <fullName evidence="5">FYVE-type zinc finger domain-containing protein</fullName>
    </recommendedName>
</protein>
<dbReference type="InterPro" id="IPR013083">
    <property type="entry name" value="Znf_RING/FYVE/PHD"/>
</dbReference>
<feature type="compositionally biased region" description="Polar residues" evidence="1">
    <location>
        <begin position="144"/>
        <end position="156"/>
    </location>
</feature>
<keyword evidence="2" id="KW-0472">Membrane</keyword>
<feature type="compositionally biased region" description="Polar residues" evidence="1">
    <location>
        <begin position="805"/>
        <end position="824"/>
    </location>
</feature>